<keyword evidence="3" id="KW-0804">Transcription</keyword>
<dbReference type="PROSITE" id="PS50987">
    <property type="entry name" value="HTH_ARSR_2"/>
    <property type="match status" value="1"/>
</dbReference>
<feature type="domain" description="HTH deoR-type" evidence="5">
    <location>
        <begin position="3"/>
        <end position="58"/>
    </location>
</feature>
<dbReference type="InterPro" id="IPR014036">
    <property type="entry name" value="DeoR-like_C"/>
</dbReference>
<evidence type="ECO:0000256" key="2">
    <source>
        <dbReference type="ARBA" id="ARBA00023125"/>
    </source>
</evidence>
<dbReference type="InterPro" id="IPR001845">
    <property type="entry name" value="HTH_ArsR_DNA-bd_dom"/>
</dbReference>
<dbReference type="PROSITE" id="PS51000">
    <property type="entry name" value="HTH_DEOR_2"/>
    <property type="match status" value="1"/>
</dbReference>
<sequence>MLAPERRNRIMHILNQHKQLLVKDVSLELGVSEGTLRNDLKILEEDGLLERTHGGAVLPKPPTQEYTFHSRSQVNQTEKMMIGKAAANFVQNGQCIILDASSTSLELAKHLVQYDYLTVVTNGLATAQELTRNPHISVIVVGGVLRPGSSSLEGLLGKGLLSQIHADILFTSARGFTVAEGLTDFSVYEAELKKTIVSNVSKVVALLDHTKLNRRSIATFAEMSQIDTLITDPGANPEFLKQLKGVEVVIADSL</sequence>
<dbReference type="PANTHER" id="PTHR30363:SF44">
    <property type="entry name" value="AGA OPERON TRANSCRIPTIONAL REPRESSOR-RELATED"/>
    <property type="match status" value="1"/>
</dbReference>
<gene>
    <name evidence="6" type="primary">ydjF_7</name>
    <name evidence="6" type="ORF">PAESOLCIP111_02832</name>
</gene>
<protein>
    <submittedName>
        <fullName evidence="6">HTH-type transcriptional regulator YdjF</fullName>
    </submittedName>
</protein>
<keyword evidence="7" id="KW-1185">Reference proteome</keyword>
<dbReference type="SMART" id="SM00420">
    <property type="entry name" value="HTH_DEOR"/>
    <property type="match status" value="1"/>
</dbReference>
<dbReference type="Pfam" id="PF08220">
    <property type="entry name" value="HTH_DeoR"/>
    <property type="match status" value="1"/>
</dbReference>
<evidence type="ECO:0000313" key="6">
    <source>
        <dbReference type="EMBL" id="CAG7626456.1"/>
    </source>
</evidence>
<reference evidence="6" key="1">
    <citation type="submission" date="2021-06" db="EMBL/GenBank/DDBJ databases">
        <authorList>
            <person name="Criscuolo A."/>
        </authorList>
    </citation>
    <scope>NUCLEOTIDE SEQUENCE</scope>
    <source>
        <strain evidence="6">CIP111600</strain>
    </source>
</reference>
<dbReference type="RefSeq" id="WP_218092588.1">
    <property type="nucleotide sequence ID" value="NZ_CAJVAS010000010.1"/>
</dbReference>
<accession>A0A916K532</accession>
<dbReference type="EMBL" id="CAJVAS010000010">
    <property type="protein sequence ID" value="CAG7626456.1"/>
    <property type="molecule type" value="Genomic_DNA"/>
</dbReference>
<evidence type="ECO:0000313" key="7">
    <source>
        <dbReference type="Proteomes" id="UP000693672"/>
    </source>
</evidence>
<keyword evidence="1" id="KW-0805">Transcription regulation</keyword>
<feature type="domain" description="HTH arsR-type" evidence="4">
    <location>
        <begin position="1"/>
        <end position="85"/>
    </location>
</feature>
<dbReference type="PANTHER" id="PTHR30363">
    <property type="entry name" value="HTH-TYPE TRANSCRIPTIONAL REGULATOR SRLR-RELATED"/>
    <property type="match status" value="1"/>
</dbReference>
<dbReference type="GO" id="GO:0003677">
    <property type="term" value="F:DNA binding"/>
    <property type="evidence" value="ECO:0007669"/>
    <property type="project" value="UniProtKB-KW"/>
</dbReference>
<dbReference type="InterPro" id="IPR050313">
    <property type="entry name" value="Carb_Metab_HTH_regulators"/>
</dbReference>
<evidence type="ECO:0000256" key="1">
    <source>
        <dbReference type="ARBA" id="ARBA00023015"/>
    </source>
</evidence>
<name>A0A916K532_9BACL</name>
<keyword evidence="2" id="KW-0238">DNA-binding</keyword>
<dbReference type="SMART" id="SM01134">
    <property type="entry name" value="DeoRC"/>
    <property type="match status" value="1"/>
</dbReference>
<dbReference type="Proteomes" id="UP000693672">
    <property type="component" value="Unassembled WGS sequence"/>
</dbReference>
<evidence type="ECO:0000259" key="4">
    <source>
        <dbReference type="PROSITE" id="PS50987"/>
    </source>
</evidence>
<dbReference type="GO" id="GO:0003700">
    <property type="term" value="F:DNA-binding transcription factor activity"/>
    <property type="evidence" value="ECO:0007669"/>
    <property type="project" value="InterPro"/>
</dbReference>
<proteinExistence type="predicted"/>
<organism evidence="6 7">
    <name type="scientific">Paenibacillus solanacearum</name>
    <dbReference type="NCBI Taxonomy" id="2048548"/>
    <lineage>
        <taxon>Bacteria</taxon>
        <taxon>Bacillati</taxon>
        <taxon>Bacillota</taxon>
        <taxon>Bacilli</taxon>
        <taxon>Bacillales</taxon>
        <taxon>Paenibacillaceae</taxon>
        <taxon>Paenibacillus</taxon>
    </lineage>
</organism>
<dbReference type="Pfam" id="PF00455">
    <property type="entry name" value="DeoRC"/>
    <property type="match status" value="1"/>
</dbReference>
<comment type="caution">
    <text evidence="6">The sequence shown here is derived from an EMBL/GenBank/DDBJ whole genome shotgun (WGS) entry which is preliminary data.</text>
</comment>
<dbReference type="AlphaFoldDB" id="A0A916K532"/>
<dbReference type="InterPro" id="IPR001034">
    <property type="entry name" value="DeoR_HTH"/>
</dbReference>
<dbReference type="InterPro" id="IPR018356">
    <property type="entry name" value="Tscrpt_reg_HTH_DeoR_CS"/>
</dbReference>
<evidence type="ECO:0000256" key="3">
    <source>
        <dbReference type="ARBA" id="ARBA00023163"/>
    </source>
</evidence>
<evidence type="ECO:0000259" key="5">
    <source>
        <dbReference type="PROSITE" id="PS51000"/>
    </source>
</evidence>
<dbReference type="PROSITE" id="PS00894">
    <property type="entry name" value="HTH_DEOR_1"/>
    <property type="match status" value="1"/>
</dbReference>